<evidence type="ECO:0000313" key="2">
    <source>
        <dbReference type="Proteomes" id="UP000015105"/>
    </source>
</evidence>
<protein>
    <submittedName>
        <fullName evidence="1">Uncharacterized protein</fullName>
    </submittedName>
</protein>
<reference evidence="1" key="4">
    <citation type="submission" date="2019-03" db="UniProtKB">
        <authorList>
            <consortium name="EnsemblPlants"/>
        </authorList>
    </citation>
    <scope>IDENTIFICATION</scope>
</reference>
<name>A0A453J4X8_AEGTS</name>
<reference evidence="1" key="3">
    <citation type="journal article" date="2017" name="Nature">
        <title>Genome sequence of the progenitor of the wheat D genome Aegilops tauschii.</title>
        <authorList>
            <person name="Luo M.C."/>
            <person name="Gu Y.Q."/>
            <person name="Puiu D."/>
            <person name="Wang H."/>
            <person name="Twardziok S.O."/>
            <person name="Deal K.R."/>
            <person name="Huo N."/>
            <person name="Zhu T."/>
            <person name="Wang L."/>
            <person name="Wang Y."/>
            <person name="McGuire P.E."/>
            <person name="Liu S."/>
            <person name="Long H."/>
            <person name="Ramasamy R.K."/>
            <person name="Rodriguez J.C."/>
            <person name="Van S.L."/>
            <person name="Yuan L."/>
            <person name="Wang Z."/>
            <person name="Xia Z."/>
            <person name="Xiao L."/>
            <person name="Anderson O.D."/>
            <person name="Ouyang S."/>
            <person name="Liang Y."/>
            <person name="Zimin A.V."/>
            <person name="Pertea G."/>
            <person name="Qi P."/>
            <person name="Bennetzen J.L."/>
            <person name="Dai X."/>
            <person name="Dawson M.W."/>
            <person name="Muller H.G."/>
            <person name="Kugler K."/>
            <person name="Rivarola-Duarte L."/>
            <person name="Spannagl M."/>
            <person name="Mayer K.F.X."/>
            <person name="Lu F.H."/>
            <person name="Bevan M.W."/>
            <person name="Leroy P."/>
            <person name="Li P."/>
            <person name="You F.M."/>
            <person name="Sun Q."/>
            <person name="Liu Z."/>
            <person name="Lyons E."/>
            <person name="Wicker T."/>
            <person name="Salzberg S.L."/>
            <person name="Devos K.M."/>
            <person name="Dvorak J."/>
        </authorList>
    </citation>
    <scope>NUCLEOTIDE SEQUENCE [LARGE SCALE GENOMIC DNA]</scope>
    <source>
        <strain evidence="1">cv. AL8/78</strain>
    </source>
</reference>
<organism evidence="1 2">
    <name type="scientific">Aegilops tauschii subsp. strangulata</name>
    <name type="common">Goatgrass</name>
    <dbReference type="NCBI Taxonomy" id="200361"/>
    <lineage>
        <taxon>Eukaryota</taxon>
        <taxon>Viridiplantae</taxon>
        <taxon>Streptophyta</taxon>
        <taxon>Embryophyta</taxon>
        <taxon>Tracheophyta</taxon>
        <taxon>Spermatophyta</taxon>
        <taxon>Magnoliopsida</taxon>
        <taxon>Liliopsida</taxon>
        <taxon>Poales</taxon>
        <taxon>Poaceae</taxon>
        <taxon>BOP clade</taxon>
        <taxon>Pooideae</taxon>
        <taxon>Triticodae</taxon>
        <taxon>Triticeae</taxon>
        <taxon>Triticinae</taxon>
        <taxon>Aegilops</taxon>
    </lineage>
</organism>
<sequence length="37" mass="4320">MLLERNKIIILLRLVLVALYLRDLLEACKSPGVYVMF</sequence>
<evidence type="ECO:0000313" key="1">
    <source>
        <dbReference type="EnsemblPlants" id="AET4Gv20796000.6"/>
    </source>
</evidence>
<keyword evidence="2" id="KW-1185">Reference proteome</keyword>
<reference evidence="1" key="5">
    <citation type="journal article" date="2021" name="G3 (Bethesda)">
        <title>Aegilops tauschii genome assembly Aet v5.0 features greater sequence contiguity and improved annotation.</title>
        <authorList>
            <person name="Wang L."/>
            <person name="Zhu T."/>
            <person name="Rodriguez J.C."/>
            <person name="Deal K.R."/>
            <person name="Dubcovsky J."/>
            <person name="McGuire P.E."/>
            <person name="Lux T."/>
            <person name="Spannagl M."/>
            <person name="Mayer K.F.X."/>
            <person name="Baldrich P."/>
            <person name="Meyers B.C."/>
            <person name="Huo N."/>
            <person name="Gu Y.Q."/>
            <person name="Zhou H."/>
            <person name="Devos K.M."/>
            <person name="Bennetzen J.L."/>
            <person name="Unver T."/>
            <person name="Budak H."/>
            <person name="Gulick P.J."/>
            <person name="Galiba G."/>
            <person name="Kalapos B."/>
            <person name="Nelson D.R."/>
            <person name="Li P."/>
            <person name="You F.M."/>
            <person name="Luo M.C."/>
            <person name="Dvorak J."/>
        </authorList>
    </citation>
    <scope>NUCLEOTIDE SEQUENCE [LARGE SCALE GENOMIC DNA]</scope>
    <source>
        <strain evidence="1">cv. AL8/78</strain>
    </source>
</reference>
<accession>A0A453J4X8</accession>
<dbReference type="EnsemblPlants" id="AET4Gv20796000.6">
    <property type="protein sequence ID" value="AET4Gv20796000.6"/>
    <property type="gene ID" value="AET4Gv20796000"/>
</dbReference>
<proteinExistence type="predicted"/>
<reference evidence="2" key="1">
    <citation type="journal article" date="2014" name="Science">
        <title>Ancient hybridizations among the ancestral genomes of bread wheat.</title>
        <authorList>
            <consortium name="International Wheat Genome Sequencing Consortium,"/>
            <person name="Marcussen T."/>
            <person name="Sandve S.R."/>
            <person name="Heier L."/>
            <person name="Spannagl M."/>
            <person name="Pfeifer M."/>
            <person name="Jakobsen K.S."/>
            <person name="Wulff B.B."/>
            <person name="Steuernagel B."/>
            <person name="Mayer K.F."/>
            <person name="Olsen O.A."/>
        </authorList>
    </citation>
    <scope>NUCLEOTIDE SEQUENCE [LARGE SCALE GENOMIC DNA]</scope>
    <source>
        <strain evidence="2">cv. AL8/78</strain>
    </source>
</reference>
<dbReference type="Proteomes" id="UP000015105">
    <property type="component" value="Chromosome 4D"/>
</dbReference>
<reference evidence="2" key="2">
    <citation type="journal article" date="2017" name="Nat. Plants">
        <title>The Aegilops tauschii genome reveals multiple impacts of transposons.</title>
        <authorList>
            <person name="Zhao G."/>
            <person name="Zou C."/>
            <person name="Li K."/>
            <person name="Wang K."/>
            <person name="Li T."/>
            <person name="Gao L."/>
            <person name="Zhang X."/>
            <person name="Wang H."/>
            <person name="Yang Z."/>
            <person name="Liu X."/>
            <person name="Jiang W."/>
            <person name="Mao L."/>
            <person name="Kong X."/>
            <person name="Jiao Y."/>
            <person name="Jia J."/>
        </authorList>
    </citation>
    <scope>NUCLEOTIDE SEQUENCE [LARGE SCALE GENOMIC DNA]</scope>
    <source>
        <strain evidence="2">cv. AL8/78</strain>
    </source>
</reference>
<dbReference type="Gramene" id="AET4Gv20796000.6">
    <property type="protein sequence ID" value="AET4Gv20796000.6"/>
    <property type="gene ID" value="AET4Gv20796000"/>
</dbReference>
<dbReference type="AlphaFoldDB" id="A0A453J4X8"/>